<protein>
    <recommendedName>
        <fullName evidence="2">RNA 2',3'-cyclic phosphodiesterase</fullName>
        <shortName evidence="2">RNA 2',3'-CPDase</shortName>
        <ecNumber evidence="2">3.1.4.58</ecNumber>
    </recommendedName>
</protein>
<keyword evidence="4" id="KW-1185">Reference proteome</keyword>
<keyword evidence="1 2" id="KW-0378">Hydrolase</keyword>
<evidence type="ECO:0000256" key="1">
    <source>
        <dbReference type="ARBA" id="ARBA00022801"/>
    </source>
</evidence>
<evidence type="ECO:0000313" key="3">
    <source>
        <dbReference type="EMBL" id="MDZ5472573.1"/>
    </source>
</evidence>
<reference evidence="3 4" key="1">
    <citation type="submission" date="2023-11" db="EMBL/GenBank/DDBJ databases">
        <title>Bacillus jintuensis, isolated from a mudflat on the Beibu Gulf coast.</title>
        <authorList>
            <person name="Li M."/>
        </authorList>
    </citation>
    <scope>NUCLEOTIDE SEQUENCE [LARGE SCALE GENOMIC DNA]</scope>
    <source>
        <strain evidence="3 4">31A1R</strain>
    </source>
</reference>
<dbReference type="EMBL" id="JAXOFX010000007">
    <property type="protein sequence ID" value="MDZ5472573.1"/>
    <property type="molecule type" value="Genomic_DNA"/>
</dbReference>
<comment type="catalytic activity">
    <reaction evidence="2">
        <text>a 3'-end 2',3'-cyclophospho-ribonucleotide-RNA + H2O = a 3'-end 2'-phospho-ribonucleotide-RNA + H(+)</text>
        <dbReference type="Rhea" id="RHEA:11828"/>
        <dbReference type="Rhea" id="RHEA-COMP:10464"/>
        <dbReference type="Rhea" id="RHEA-COMP:17353"/>
        <dbReference type="ChEBI" id="CHEBI:15377"/>
        <dbReference type="ChEBI" id="CHEBI:15378"/>
        <dbReference type="ChEBI" id="CHEBI:83064"/>
        <dbReference type="ChEBI" id="CHEBI:173113"/>
        <dbReference type="EC" id="3.1.4.58"/>
    </reaction>
</comment>
<accession>A0ABU5IZH5</accession>
<dbReference type="HAMAP" id="MF_01940">
    <property type="entry name" value="RNA_CPDase"/>
    <property type="match status" value="1"/>
</dbReference>
<dbReference type="InterPro" id="IPR004175">
    <property type="entry name" value="RNA_CPDase"/>
</dbReference>
<comment type="caution">
    <text evidence="3">The sequence shown here is derived from an EMBL/GenBank/DDBJ whole genome shotgun (WGS) entry which is preliminary data.</text>
</comment>
<evidence type="ECO:0000256" key="2">
    <source>
        <dbReference type="HAMAP-Rule" id="MF_01940"/>
    </source>
</evidence>
<name>A0ABU5IZH5_9BACI</name>
<dbReference type="EC" id="3.1.4.58" evidence="2"/>
<evidence type="ECO:0000313" key="4">
    <source>
        <dbReference type="Proteomes" id="UP001290455"/>
    </source>
</evidence>
<dbReference type="PANTHER" id="PTHR35561:SF1">
    <property type="entry name" value="RNA 2',3'-CYCLIC PHOSPHODIESTERASE"/>
    <property type="match status" value="1"/>
</dbReference>
<dbReference type="InterPro" id="IPR009097">
    <property type="entry name" value="Cyclic_Pdiesterase"/>
</dbReference>
<feature type="short sequence motif" description="HXTX 2" evidence="2">
    <location>
        <begin position="130"/>
        <end position="133"/>
    </location>
</feature>
<feature type="short sequence motif" description="HXTX 1" evidence="2">
    <location>
        <begin position="44"/>
        <end position="47"/>
    </location>
</feature>
<dbReference type="SUPFAM" id="SSF55144">
    <property type="entry name" value="LigT-like"/>
    <property type="match status" value="1"/>
</dbReference>
<proteinExistence type="inferred from homology"/>
<comment type="similarity">
    <text evidence="2">Belongs to the 2H phosphoesterase superfamily. ThpR family.</text>
</comment>
<dbReference type="PANTHER" id="PTHR35561">
    <property type="entry name" value="RNA 2',3'-CYCLIC PHOSPHODIESTERASE"/>
    <property type="match status" value="1"/>
</dbReference>
<organism evidence="3 4">
    <name type="scientific">Robertmurraya mangrovi</name>
    <dbReference type="NCBI Taxonomy" id="3098077"/>
    <lineage>
        <taxon>Bacteria</taxon>
        <taxon>Bacillati</taxon>
        <taxon>Bacillota</taxon>
        <taxon>Bacilli</taxon>
        <taxon>Bacillales</taxon>
        <taxon>Bacillaceae</taxon>
        <taxon>Robertmurraya</taxon>
    </lineage>
</organism>
<dbReference type="Gene3D" id="3.90.1140.10">
    <property type="entry name" value="Cyclic phosphodiesterase"/>
    <property type="match status" value="1"/>
</dbReference>
<gene>
    <name evidence="3" type="primary">thpR</name>
    <name evidence="3" type="ORF">SM124_12505</name>
</gene>
<dbReference type="NCBIfam" id="TIGR02258">
    <property type="entry name" value="2_5_ligase"/>
    <property type="match status" value="1"/>
</dbReference>
<feature type="active site" description="Proton donor" evidence="2">
    <location>
        <position position="44"/>
    </location>
</feature>
<dbReference type="Proteomes" id="UP001290455">
    <property type="component" value="Unassembled WGS sequence"/>
</dbReference>
<dbReference type="Pfam" id="PF13563">
    <property type="entry name" value="2_5_RNA_ligase2"/>
    <property type="match status" value="1"/>
</dbReference>
<feature type="active site" description="Proton acceptor" evidence="2">
    <location>
        <position position="130"/>
    </location>
</feature>
<comment type="function">
    <text evidence="2">Hydrolyzes RNA 2',3'-cyclic phosphodiester to an RNA 2'-phosphomonoester.</text>
</comment>
<sequence>MSKNTHYFYAVSLPSEAKRLLQEETNRLKEELSFSRWVHQEDYHITLAFLGFAPQEQLHKSIAIIEKKLKNNHSFPLLIQGLGTFGRNDSPRIFWADVEHKQALHNIRNEVYSACVEAGFELEKRPFKPHLTLARKWTGETSFNPESLMKMDIAGIPFEVTEVVLYQTHLDRTPKYEAVHTFSLHNRS</sequence>
<dbReference type="RefSeq" id="WP_322446872.1">
    <property type="nucleotide sequence ID" value="NZ_JAXOFX010000007.1"/>
</dbReference>